<accession>R7UZY8</accession>
<dbReference type="EnsemblMetazoa" id="CapteT204689">
    <property type="protein sequence ID" value="CapteP204689"/>
    <property type="gene ID" value="CapteG204689"/>
</dbReference>
<reference evidence="3" key="3">
    <citation type="submission" date="2015-06" db="UniProtKB">
        <authorList>
            <consortium name="EnsemblMetazoa"/>
        </authorList>
    </citation>
    <scope>IDENTIFICATION</scope>
</reference>
<evidence type="ECO:0000313" key="3">
    <source>
        <dbReference type="EnsemblMetazoa" id="CapteP204689"/>
    </source>
</evidence>
<dbReference type="AlphaFoldDB" id="R7UZY8"/>
<evidence type="ECO:0000256" key="1">
    <source>
        <dbReference type="SAM" id="Phobius"/>
    </source>
</evidence>
<feature type="transmembrane region" description="Helical" evidence="1">
    <location>
        <begin position="62"/>
        <end position="79"/>
    </location>
</feature>
<keyword evidence="1" id="KW-0472">Membrane</keyword>
<keyword evidence="1" id="KW-0812">Transmembrane</keyword>
<dbReference type="EMBL" id="AMQN01000803">
    <property type="status" value="NOT_ANNOTATED_CDS"/>
    <property type="molecule type" value="Genomic_DNA"/>
</dbReference>
<reference evidence="4" key="1">
    <citation type="submission" date="2012-12" db="EMBL/GenBank/DDBJ databases">
        <authorList>
            <person name="Hellsten U."/>
            <person name="Grimwood J."/>
            <person name="Chapman J.A."/>
            <person name="Shapiro H."/>
            <person name="Aerts A."/>
            <person name="Otillar R.P."/>
            <person name="Terry A.Y."/>
            <person name="Boore J.L."/>
            <person name="Simakov O."/>
            <person name="Marletaz F."/>
            <person name="Cho S.-J."/>
            <person name="Edsinger-Gonzales E."/>
            <person name="Havlak P."/>
            <person name="Kuo D.-H."/>
            <person name="Larsson T."/>
            <person name="Lv J."/>
            <person name="Arendt D."/>
            <person name="Savage R."/>
            <person name="Osoegawa K."/>
            <person name="de Jong P."/>
            <person name="Lindberg D.R."/>
            <person name="Seaver E.C."/>
            <person name="Weisblat D.A."/>
            <person name="Putnam N.H."/>
            <person name="Grigoriev I.V."/>
            <person name="Rokhsar D.S."/>
        </authorList>
    </citation>
    <scope>NUCLEOTIDE SEQUENCE</scope>
    <source>
        <strain evidence="4">I ESC-2004</strain>
    </source>
</reference>
<evidence type="ECO:0000313" key="4">
    <source>
        <dbReference type="Proteomes" id="UP000014760"/>
    </source>
</evidence>
<dbReference type="Proteomes" id="UP000014760">
    <property type="component" value="Unassembled WGS sequence"/>
</dbReference>
<dbReference type="OrthoDB" id="6286564at2759"/>
<protein>
    <submittedName>
        <fullName evidence="2 3">Uncharacterized protein</fullName>
    </submittedName>
</protein>
<keyword evidence="4" id="KW-1185">Reference proteome</keyword>
<sequence length="105" mass="11971">MLRCEVLHQVQADRKRDDVGARMRNSIMLNLTVVVCIISLTVFQVCARPYDTQLSEKDRQEIMHYAASILKIAFGQGYLPTQEKRNSGMLDAVINMPDLFKAGRK</sequence>
<gene>
    <name evidence="2" type="ORF">CAPTEDRAFT_204689</name>
</gene>
<name>R7UZY8_CAPTE</name>
<organism evidence="2">
    <name type="scientific">Capitella teleta</name>
    <name type="common">Polychaete worm</name>
    <dbReference type="NCBI Taxonomy" id="283909"/>
    <lineage>
        <taxon>Eukaryota</taxon>
        <taxon>Metazoa</taxon>
        <taxon>Spiralia</taxon>
        <taxon>Lophotrochozoa</taxon>
        <taxon>Annelida</taxon>
        <taxon>Polychaeta</taxon>
        <taxon>Sedentaria</taxon>
        <taxon>Scolecida</taxon>
        <taxon>Capitellidae</taxon>
        <taxon>Capitella</taxon>
    </lineage>
</organism>
<proteinExistence type="predicted"/>
<dbReference type="EMBL" id="KB296161">
    <property type="protein sequence ID" value="ELU12143.1"/>
    <property type="molecule type" value="Genomic_DNA"/>
</dbReference>
<reference evidence="2 4" key="2">
    <citation type="journal article" date="2013" name="Nature">
        <title>Insights into bilaterian evolution from three spiralian genomes.</title>
        <authorList>
            <person name="Simakov O."/>
            <person name="Marletaz F."/>
            <person name="Cho S.J."/>
            <person name="Edsinger-Gonzales E."/>
            <person name="Havlak P."/>
            <person name="Hellsten U."/>
            <person name="Kuo D.H."/>
            <person name="Larsson T."/>
            <person name="Lv J."/>
            <person name="Arendt D."/>
            <person name="Savage R."/>
            <person name="Osoegawa K."/>
            <person name="de Jong P."/>
            <person name="Grimwood J."/>
            <person name="Chapman J.A."/>
            <person name="Shapiro H."/>
            <person name="Aerts A."/>
            <person name="Otillar R.P."/>
            <person name="Terry A.Y."/>
            <person name="Boore J.L."/>
            <person name="Grigoriev I.V."/>
            <person name="Lindberg D.R."/>
            <person name="Seaver E.C."/>
            <person name="Weisblat D.A."/>
            <person name="Putnam N.H."/>
            <person name="Rokhsar D.S."/>
        </authorList>
    </citation>
    <scope>NUCLEOTIDE SEQUENCE</scope>
    <source>
        <strain evidence="2 4">I ESC-2004</strain>
    </source>
</reference>
<feature type="transmembrane region" description="Helical" evidence="1">
    <location>
        <begin position="27"/>
        <end position="50"/>
    </location>
</feature>
<dbReference type="HOGENOM" id="CLU_2239124_0_0_1"/>
<keyword evidence="1" id="KW-1133">Transmembrane helix</keyword>
<evidence type="ECO:0000313" key="2">
    <source>
        <dbReference type="EMBL" id="ELU12143.1"/>
    </source>
</evidence>